<keyword evidence="1" id="KW-1133">Transmembrane helix</keyword>
<keyword evidence="3" id="KW-1185">Reference proteome</keyword>
<dbReference type="RefSeq" id="WP_106374316.1">
    <property type="nucleotide sequence ID" value="NZ_PVTK01000003.1"/>
</dbReference>
<keyword evidence="1" id="KW-0472">Membrane</keyword>
<sequence length="219" mass="23888">MMSSQRRWHEEWQRLRTLDWQALDLNEAGTWPWSIKVLGGVLVFIAALALIGGWWASDSRLALAGAQREEARLLNDYRSSVHAAGLLGQARAQKAALDAQLTQVRGMSTPEADMPALVDSIIHAAEANRLAVDTLHQQPSVSRALHTEHPLDIEVLGGYHEIAEFIADISRLPRLLSVHAFTLEPSAPQSATLRLTLAARAYDTGPSSGGEDHPQEGAP</sequence>
<dbReference type="Proteomes" id="UP000237647">
    <property type="component" value="Unassembled WGS sequence"/>
</dbReference>
<keyword evidence="1" id="KW-0812">Transmembrane</keyword>
<dbReference type="GO" id="GO:0043683">
    <property type="term" value="P:type IV pilus assembly"/>
    <property type="evidence" value="ECO:0007669"/>
    <property type="project" value="InterPro"/>
</dbReference>
<dbReference type="AlphaFoldDB" id="A0A2T0V4N9"/>
<dbReference type="InterPro" id="IPR007445">
    <property type="entry name" value="PilO"/>
</dbReference>
<dbReference type="GO" id="GO:0043107">
    <property type="term" value="P:type IV pilus-dependent motility"/>
    <property type="evidence" value="ECO:0007669"/>
    <property type="project" value="InterPro"/>
</dbReference>
<dbReference type="PANTHER" id="PTHR39555">
    <property type="entry name" value="FIMBRIAL ASSEMBLY PROTEIN PILO-LIKE PROTEIN-RELATED"/>
    <property type="match status" value="1"/>
</dbReference>
<dbReference type="OrthoDB" id="9802133at2"/>
<proteinExistence type="predicted"/>
<protein>
    <submittedName>
        <fullName evidence="2">Type IV pilus assembly protein PilO</fullName>
    </submittedName>
</protein>
<reference evidence="2 3" key="1">
    <citation type="submission" date="2018-03" db="EMBL/GenBank/DDBJ databases">
        <title>Genomic Encyclopedia of Type Strains, Phase III (KMG-III): the genomes of soil and plant-associated and newly described type strains.</title>
        <authorList>
            <person name="Whitman W."/>
        </authorList>
    </citation>
    <scope>NUCLEOTIDE SEQUENCE [LARGE SCALE GENOMIC DNA]</scope>
    <source>
        <strain evidence="2 3">CGMCC 1.12152</strain>
    </source>
</reference>
<dbReference type="EMBL" id="PVTK01000003">
    <property type="protein sequence ID" value="PRY65130.1"/>
    <property type="molecule type" value="Genomic_DNA"/>
</dbReference>
<dbReference type="PANTHER" id="PTHR39555:SF1">
    <property type="entry name" value="TYPE IV PILUS INNER MEMBRANE COMPONENT PILO"/>
    <property type="match status" value="1"/>
</dbReference>
<organism evidence="2 3">
    <name type="scientific">Vreelandella songnenensis</name>
    <dbReference type="NCBI Taxonomy" id="1176243"/>
    <lineage>
        <taxon>Bacteria</taxon>
        <taxon>Pseudomonadati</taxon>
        <taxon>Pseudomonadota</taxon>
        <taxon>Gammaproteobacteria</taxon>
        <taxon>Oceanospirillales</taxon>
        <taxon>Halomonadaceae</taxon>
        <taxon>Vreelandella</taxon>
    </lineage>
</organism>
<evidence type="ECO:0000256" key="1">
    <source>
        <dbReference type="SAM" id="Phobius"/>
    </source>
</evidence>
<name>A0A2T0V4N9_9GAMM</name>
<dbReference type="Pfam" id="PF04350">
    <property type="entry name" value="PilO"/>
    <property type="match status" value="1"/>
</dbReference>
<dbReference type="InterPro" id="IPR014717">
    <property type="entry name" value="Transl_elong_EF1B/ribsomal_bS6"/>
</dbReference>
<accession>A0A2T0V4N9</accession>
<comment type="caution">
    <text evidence="2">The sequence shown here is derived from an EMBL/GenBank/DDBJ whole genome shotgun (WGS) entry which is preliminary data.</text>
</comment>
<evidence type="ECO:0000313" key="2">
    <source>
        <dbReference type="EMBL" id="PRY65130.1"/>
    </source>
</evidence>
<feature type="transmembrane region" description="Helical" evidence="1">
    <location>
        <begin position="33"/>
        <end position="56"/>
    </location>
</feature>
<gene>
    <name evidence="2" type="ORF">B0H98_10370</name>
</gene>
<dbReference type="Gene3D" id="3.30.70.60">
    <property type="match status" value="1"/>
</dbReference>
<evidence type="ECO:0000313" key="3">
    <source>
        <dbReference type="Proteomes" id="UP000237647"/>
    </source>
</evidence>